<gene>
    <name evidence="1" type="ORF">E5329_03510</name>
</gene>
<organism evidence="1 2">
    <name type="scientific">Petralouisia muris</name>
    <dbReference type="NCBI Taxonomy" id="3032872"/>
    <lineage>
        <taxon>Bacteria</taxon>
        <taxon>Bacillati</taxon>
        <taxon>Bacillota</taxon>
        <taxon>Clostridia</taxon>
        <taxon>Lachnospirales</taxon>
        <taxon>Lachnospiraceae</taxon>
        <taxon>Petralouisia</taxon>
    </lineage>
</organism>
<sequence length="163" mass="18531">MNSSETLIQMIEYAKGNRRDINHLMKVYAYARTIGICEGLTSQEQTVVELAAILHDIACPLCRQKYGSTKGEYQESEGAVLAAEFLKDTDWPKEITERVVYLVGHHHTLHDIDGIDYQILIEADYLVNADEAGYSEENIRNIMEHVFRTHTGKTLLQTVFGIK</sequence>
<evidence type="ECO:0000313" key="1">
    <source>
        <dbReference type="EMBL" id="TGY97684.1"/>
    </source>
</evidence>
<dbReference type="Proteomes" id="UP000304953">
    <property type="component" value="Unassembled WGS sequence"/>
</dbReference>
<accession>A0AC61S009</accession>
<proteinExistence type="predicted"/>
<evidence type="ECO:0000313" key="2">
    <source>
        <dbReference type="Proteomes" id="UP000304953"/>
    </source>
</evidence>
<keyword evidence="2" id="KW-1185">Reference proteome</keyword>
<protein>
    <submittedName>
        <fullName evidence="1">HD domain-containing protein</fullName>
    </submittedName>
</protein>
<name>A0AC61S009_9FIRM</name>
<comment type="caution">
    <text evidence="1">The sequence shown here is derived from an EMBL/GenBank/DDBJ whole genome shotgun (WGS) entry which is preliminary data.</text>
</comment>
<reference evidence="1" key="1">
    <citation type="submission" date="2019-04" db="EMBL/GenBank/DDBJ databases">
        <title>Microbes associate with the intestines of laboratory mice.</title>
        <authorList>
            <person name="Navarre W."/>
            <person name="Wong E."/>
            <person name="Huang K."/>
            <person name="Tropini C."/>
            <person name="Ng K."/>
            <person name="Yu B."/>
        </authorList>
    </citation>
    <scope>NUCLEOTIDE SEQUENCE</scope>
    <source>
        <strain evidence="1">NM01_1-7b</strain>
    </source>
</reference>
<dbReference type="EMBL" id="SRYA01000005">
    <property type="protein sequence ID" value="TGY97684.1"/>
    <property type="molecule type" value="Genomic_DNA"/>
</dbReference>